<evidence type="ECO:0000256" key="28">
    <source>
        <dbReference type="SAM" id="MobiDB-lite"/>
    </source>
</evidence>
<keyword evidence="18 27" id="KW-0829">Tyrosine-protein kinase</keyword>
<dbReference type="InterPro" id="IPR017441">
    <property type="entry name" value="Protein_kinase_ATP_BS"/>
</dbReference>
<dbReference type="InterPro" id="IPR036028">
    <property type="entry name" value="SH3-like_dom_sf"/>
</dbReference>
<feature type="region of interest" description="Disordered" evidence="28">
    <location>
        <begin position="840"/>
        <end position="919"/>
    </location>
</feature>
<evidence type="ECO:0000256" key="20">
    <source>
        <dbReference type="ARBA" id="ARBA00023212"/>
    </source>
</evidence>
<proteinExistence type="inferred from homology"/>
<dbReference type="Gene3D" id="2.30.30.40">
    <property type="entry name" value="SH3 Domains"/>
    <property type="match status" value="1"/>
</dbReference>
<keyword evidence="33" id="KW-1185">Reference proteome</keyword>
<comment type="similarity">
    <text evidence="27">Belongs to the protein kinase superfamily. Tyr protein kinase family.</text>
</comment>
<dbReference type="InterPro" id="IPR035837">
    <property type="entry name" value="ABL_SH2"/>
</dbReference>
<dbReference type="InterPro" id="IPR011009">
    <property type="entry name" value="Kinase-like_dom_sf"/>
</dbReference>
<evidence type="ECO:0000256" key="18">
    <source>
        <dbReference type="ARBA" id="ARBA00023137"/>
    </source>
</evidence>
<comment type="cofactor">
    <cofactor evidence="2">
        <name>Mg(2+)</name>
        <dbReference type="ChEBI" id="CHEBI:18420"/>
    </cofactor>
</comment>
<evidence type="ECO:0000256" key="19">
    <source>
        <dbReference type="ARBA" id="ARBA00023211"/>
    </source>
</evidence>
<evidence type="ECO:0000256" key="11">
    <source>
        <dbReference type="ARBA" id="ARBA00022777"/>
    </source>
</evidence>
<dbReference type="GO" id="GO:0015629">
    <property type="term" value="C:actin cytoskeleton"/>
    <property type="evidence" value="ECO:0007669"/>
    <property type="project" value="UniProtKB-ARBA"/>
</dbReference>
<evidence type="ECO:0000256" key="17">
    <source>
        <dbReference type="ARBA" id="ARBA00022999"/>
    </source>
</evidence>
<evidence type="ECO:0000256" key="22">
    <source>
        <dbReference type="ARBA" id="ARBA00051245"/>
    </source>
</evidence>
<dbReference type="PRINTS" id="PR00109">
    <property type="entry name" value="TYRKINASE"/>
</dbReference>
<dbReference type="PANTHER" id="PTHR24418">
    <property type="entry name" value="TYROSINE-PROTEIN KINASE"/>
    <property type="match status" value="1"/>
</dbReference>
<keyword evidence="15" id="KW-0130">Cell adhesion</keyword>
<keyword evidence="20" id="KW-0206">Cytoskeleton</keyword>
<comment type="subcellular location">
    <subcellularLocation>
        <location evidence="3">Cytoplasm</location>
        <location evidence="3">Cytoskeleton</location>
    </subcellularLocation>
</comment>
<dbReference type="PROSITE" id="PS50001">
    <property type="entry name" value="SH2"/>
    <property type="match status" value="1"/>
</dbReference>
<dbReference type="Pfam" id="PF00018">
    <property type="entry name" value="SH3_1"/>
    <property type="match status" value="1"/>
</dbReference>
<dbReference type="FunFam" id="1.10.510.10:FF:000070">
    <property type="entry name" value="Tyrosine-protein kinase"/>
    <property type="match status" value="1"/>
</dbReference>
<evidence type="ECO:0000313" key="33">
    <source>
        <dbReference type="Proteomes" id="UP000694544"/>
    </source>
</evidence>
<evidence type="ECO:0000256" key="9">
    <source>
        <dbReference type="ARBA" id="ARBA00022723"/>
    </source>
</evidence>
<dbReference type="FunFam" id="2.30.30.40:FF:000010">
    <property type="entry name" value="Tyrosine-protein kinase"/>
    <property type="match status" value="1"/>
</dbReference>
<keyword evidence="11 27" id="KW-0418">Kinase</keyword>
<evidence type="ECO:0000256" key="24">
    <source>
        <dbReference type="PROSITE-ProRule" id="PRU00191"/>
    </source>
</evidence>
<dbReference type="GO" id="GO:0004715">
    <property type="term" value="F:non-membrane spanning protein tyrosine kinase activity"/>
    <property type="evidence" value="ECO:0007669"/>
    <property type="project" value="UniProtKB-EC"/>
</dbReference>
<keyword evidence="19" id="KW-0464">Manganese</keyword>
<evidence type="ECO:0000256" key="4">
    <source>
        <dbReference type="ARBA" id="ARBA00022443"/>
    </source>
</evidence>
<dbReference type="InterPro" id="IPR000980">
    <property type="entry name" value="SH2"/>
</dbReference>
<dbReference type="GO" id="GO:0007155">
    <property type="term" value="P:cell adhesion"/>
    <property type="evidence" value="ECO:0007669"/>
    <property type="project" value="UniProtKB-KW"/>
</dbReference>
<keyword evidence="16" id="KW-0007">Acetylation</keyword>
<dbReference type="PROSITE" id="PS50002">
    <property type="entry name" value="SH3"/>
    <property type="match status" value="1"/>
</dbReference>
<keyword evidence="5" id="KW-0963">Cytoplasm</keyword>
<dbReference type="SMART" id="SM00326">
    <property type="entry name" value="SH3"/>
    <property type="match status" value="1"/>
</dbReference>
<keyword evidence="6" id="KW-0597">Phosphoprotein</keyword>
<dbReference type="InterPro" id="IPR015015">
    <property type="entry name" value="F-actin-binding"/>
</dbReference>
<keyword evidence="12 26" id="KW-0067">ATP-binding</keyword>
<evidence type="ECO:0000256" key="26">
    <source>
        <dbReference type="PROSITE-ProRule" id="PRU10141"/>
    </source>
</evidence>
<evidence type="ECO:0000256" key="7">
    <source>
        <dbReference type="ARBA" id="ARBA00022679"/>
    </source>
</evidence>
<dbReference type="InterPro" id="IPR001452">
    <property type="entry name" value="SH3_domain"/>
</dbReference>
<dbReference type="Pfam" id="PF08919">
    <property type="entry name" value="F_actin_bind"/>
    <property type="match status" value="1"/>
</dbReference>
<dbReference type="PROSITE" id="PS00109">
    <property type="entry name" value="PROTEIN_KINASE_TYR"/>
    <property type="match status" value="1"/>
</dbReference>
<feature type="compositionally biased region" description="Basic and acidic residues" evidence="28">
    <location>
        <begin position="701"/>
        <end position="725"/>
    </location>
</feature>
<dbReference type="GO" id="GO:0005737">
    <property type="term" value="C:cytoplasm"/>
    <property type="evidence" value="ECO:0007669"/>
    <property type="project" value="UniProtKB-ARBA"/>
</dbReference>
<feature type="compositionally biased region" description="Basic and acidic residues" evidence="28">
    <location>
        <begin position="563"/>
        <end position="578"/>
    </location>
</feature>
<dbReference type="CDD" id="cd09935">
    <property type="entry name" value="SH2_ABL"/>
    <property type="match status" value="1"/>
</dbReference>
<evidence type="ECO:0000256" key="3">
    <source>
        <dbReference type="ARBA" id="ARBA00004245"/>
    </source>
</evidence>
<evidence type="ECO:0000259" key="29">
    <source>
        <dbReference type="PROSITE" id="PS50001"/>
    </source>
</evidence>
<comment type="subunit">
    <text evidence="23">Interacts with PSMA7. Interacts with CTTN. Found in a complex with ABL1, ABL2, CRK and UNC119; leading to the inhibition of CRK phosphorylation by ABL kinases.</text>
</comment>
<dbReference type="CDD" id="cd11850">
    <property type="entry name" value="SH3_Abl"/>
    <property type="match status" value="1"/>
</dbReference>
<dbReference type="Proteomes" id="UP000694544">
    <property type="component" value="Unplaced"/>
</dbReference>
<comment type="cofactor">
    <cofactor evidence="1">
        <name>Mn(2+)</name>
        <dbReference type="ChEBI" id="CHEBI:29035"/>
    </cofactor>
</comment>
<reference evidence="32" key="2">
    <citation type="submission" date="2025-09" db="UniProtKB">
        <authorList>
            <consortium name="Ensembl"/>
        </authorList>
    </citation>
    <scope>IDENTIFICATION</scope>
</reference>
<feature type="region of interest" description="Disordered" evidence="28">
    <location>
        <begin position="633"/>
        <end position="659"/>
    </location>
</feature>
<dbReference type="Gene3D" id="3.30.505.10">
    <property type="entry name" value="SH2 domain"/>
    <property type="match status" value="1"/>
</dbReference>
<keyword evidence="8" id="KW-0519">Myristate</keyword>
<keyword evidence="21" id="KW-0449">Lipoprotein</keyword>
<dbReference type="SUPFAM" id="SSF55550">
    <property type="entry name" value="SH2 domain"/>
    <property type="match status" value="1"/>
</dbReference>
<dbReference type="Gene3D" id="1.10.510.10">
    <property type="entry name" value="Transferase(Phosphotransferase) domain 1"/>
    <property type="match status" value="1"/>
</dbReference>
<dbReference type="SMART" id="SM00808">
    <property type="entry name" value="FABD"/>
    <property type="match status" value="1"/>
</dbReference>
<evidence type="ECO:0000259" key="30">
    <source>
        <dbReference type="PROSITE" id="PS50002"/>
    </source>
</evidence>
<dbReference type="FunFam" id="1.20.120.330:FF:000003">
    <property type="entry name" value="Tyrosine-protein kinase"/>
    <property type="match status" value="1"/>
</dbReference>
<dbReference type="CDD" id="cd05052">
    <property type="entry name" value="PTKc_Abl"/>
    <property type="match status" value="1"/>
</dbReference>
<dbReference type="InterPro" id="IPR008266">
    <property type="entry name" value="Tyr_kinase_AS"/>
</dbReference>
<dbReference type="SMART" id="SM00252">
    <property type="entry name" value="SH2"/>
    <property type="match status" value="1"/>
</dbReference>
<dbReference type="InterPro" id="IPR001245">
    <property type="entry name" value="Ser-Thr/Tyr_kinase_cat_dom"/>
</dbReference>
<keyword evidence="7 27" id="KW-0808">Transferase</keyword>
<feature type="compositionally biased region" description="Polar residues" evidence="28">
    <location>
        <begin position="679"/>
        <end position="699"/>
    </location>
</feature>
<feature type="domain" description="SH3" evidence="30">
    <location>
        <begin position="86"/>
        <end position="146"/>
    </location>
</feature>
<dbReference type="InterPro" id="IPR000719">
    <property type="entry name" value="Prot_kinase_dom"/>
</dbReference>
<evidence type="ECO:0000256" key="25">
    <source>
        <dbReference type="PROSITE-ProRule" id="PRU00192"/>
    </source>
</evidence>
<dbReference type="GO" id="GO:0030155">
    <property type="term" value="P:regulation of cell adhesion"/>
    <property type="evidence" value="ECO:0007669"/>
    <property type="project" value="UniProtKB-ARBA"/>
</dbReference>
<dbReference type="Gene3D" id="1.20.120.330">
    <property type="entry name" value="Nucleotidyltransferases domain 2"/>
    <property type="match status" value="1"/>
</dbReference>
<dbReference type="GO" id="GO:0000287">
    <property type="term" value="F:magnesium ion binding"/>
    <property type="evidence" value="ECO:0007669"/>
    <property type="project" value="UniProtKB-ARBA"/>
</dbReference>
<evidence type="ECO:0000256" key="5">
    <source>
        <dbReference type="ARBA" id="ARBA00022490"/>
    </source>
</evidence>
<dbReference type="GO" id="GO:0010976">
    <property type="term" value="P:positive regulation of neuron projection development"/>
    <property type="evidence" value="ECO:0007669"/>
    <property type="project" value="UniProtKB-ARBA"/>
</dbReference>
<evidence type="ECO:0000259" key="31">
    <source>
        <dbReference type="PROSITE" id="PS50011"/>
    </source>
</evidence>
<evidence type="ECO:0000313" key="32">
    <source>
        <dbReference type="Ensembl" id="ENSMMSP00000025817.1"/>
    </source>
</evidence>
<evidence type="ECO:0000256" key="13">
    <source>
        <dbReference type="ARBA" id="ARBA00022842"/>
    </source>
</evidence>
<evidence type="ECO:0000256" key="21">
    <source>
        <dbReference type="ARBA" id="ARBA00023288"/>
    </source>
</evidence>
<dbReference type="SMART" id="SM00219">
    <property type="entry name" value="TyrKc"/>
    <property type="match status" value="1"/>
</dbReference>
<feature type="region of interest" description="Disordered" evidence="28">
    <location>
        <begin position="558"/>
        <end position="621"/>
    </location>
</feature>
<dbReference type="EC" id="2.7.10.2" evidence="27"/>
<sequence>MGQQVGRVGEAPGLQQSQPRGLRGSSAARPSGRRRDLAGRTAEAGFNIFTQHEALHRPYGCDVEPQALNEAIRWSSKENLLGATESDPNLFVALYDFVASGDNTLSITKGEKLRVLGYNQNGEWSEVRSKNGQGWVPSNYITPVNSLEKHSWYHGPVSRSAAEYLLSSLINGSFLVRESESSPGQLSISLRYEGRVYHYRINTTTDGKVYVTAESRFSTLAELVHHHSTVADGLVTTLHYPAPKCNKPTVYGVSPIHDKWEMERTDITMKHKLGGGQYGEVYVGVWKKYSLTVAVKTLKEDTMEVEEFLKEAAVMKEIKHPNLVQLLGVCTLEPPFYIVTEYMPYGNLLDYLRECNREEVTAVVLLYMATQISSAMEYLEKKNFIHRDLAARNCLVGENHVVKVADFGLSRLMTGDTYTAHAGAKFPIKWTAPESLAYNTFSIKSDVWAFGVLLWEIATYGMSPYPGIDLSQVYDLLEKGYRMEQPEGCPPKVYELMRACWKWSPADRPSFAETHQAFETMFHDSSISEEVAEELGRAAAASSVVPYLPRLPLLPSKTRTLKKQGESKENIEGAHDATETSASSSAPGFIRSAQAPSGSPALPRKQRDKSPSSLLEDAKETCFTRDRKGGFFSSFMKKRNAPTPPKRSSSFREMENQPHKKYELTGLPEQDRMAMTLPRNCQRSKLQLERTVSTSSQPEENVDRANDTLPKKSEEGAAPTRERPKAKLLPRGGTALPLRTPSGDPATTEKDSPGLGVTGVAAAPKSKERNGGARLGMAGVPEDGEQTGWASPAKTATVLPTTHNHKVPVLISPTLKHTPADVQLIGTDSQGNKFKLLSEHQVTSSGDKDRPRRVKPKCAPPPPPVVRLLQHPSVCSDSTEEPVAPTAVQPKSETQEGGKKAAPGAVPLSGKTGRPVMPPPQVPLPTSSISPAKMANGTAGTKVALRKTKQAAEKISADKISKEALLECADLLSSAITEPVPNSQLVDTGHQLLDYCSGYVDCIPQTRNKFAFREAVSKLELSLQELQVSSAAAGVPGANPVLNNLLSCVQEISDVVQR</sequence>
<dbReference type="AlphaFoldDB" id="A0A8C6E5N5"/>
<name>A0A8C6E5N5_MOSMO</name>
<dbReference type="PROSITE" id="PS00107">
    <property type="entry name" value="PROTEIN_KINASE_ATP"/>
    <property type="match status" value="1"/>
</dbReference>
<dbReference type="SUPFAM" id="SSF50044">
    <property type="entry name" value="SH3-domain"/>
    <property type="match status" value="1"/>
</dbReference>
<comment type="catalytic activity">
    <reaction evidence="22 27">
        <text>L-tyrosyl-[protein] + ATP = O-phospho-L-tyrosyl-[protein] + ADP + H(+)</text>
        <dbReference type="Rhea" id="RHEA:10596"/>
        <dbReference type="Rhea" id="RHEA-COMP:10136"/>
        <dbReference type="Rhea" id="RHEA-COMP:20101"/>
        <dbReference type="ChEBI" id="CHEBI:15378"/>
        <dbReference type="ChEBI" id="CHEBI:30616"/>
        <dbReference type="ChEBI" id="CHEBI:46858"/>
        <dbReference type="ChEBI" id="CHEBI:61978"/>
        <dbReference type="ChEBI" id="CHEBI:456216"/>
        <dbReference type="EC" id="2.7.10.2"/>
    </reaction>
</comment>
<reference evidence="32" key="1">
    <citation type="submission" date="2025-08" db="UniProtKB">
        <authorList>
            <consortium name="Ensembl"/>
        </authorList>
    </citation>
    <scope>IDENTIFICATION</scope>
</reference>
<evidence type="ECO:0000256" key="14">
    <source>
        <dbReference type="ARBA" id="ARBA00022843"/>
    </source>
</evidence>
<feature type="compositionally biased region" description="Basic and acidic residues" evidence="28">
    <location>
        <begin position="650"/>
        <end position="659"/>
    </location>
</feature>
<evidence type="ECO:0000256" key="1">
    <source>
        <dbReference type="ARBA" id="ARBA00001936"/>
    </source>
</evidence>
<dbReference type="FunFam" id="3.30.200.20:FF:000037">
    <property type="entry name" value="Tyrosine-protein kinase"/>
    <property type="match status" value="1"/>
</dbReference>
<evidence type="ECO:0000256" key="8">
    <source>
        <dbReference type="ARBA" id="ARBA00022707"/>
    </source>
</evidence>
<feature type="binding site" evidence="26">
    <location>
        <position position="296"/>
    </location>
    <ligand>
        <name>ATP</name>
        <dbReference type="ChEBI" id="CHEBI:30616"/>
    </ligand>
</feature>
<protein>
    <recommendedName>
        <fullName evidence="27">Tyrosine-protein kinase</fullName>
        <ecNumber evidence="27">2.7.10.2</ecNumber>
    </recommendedName>
</protein>
<feature type="domain" description="Protein kinase" evidence="31">
    <location>
        <begin position="267"/>
        <end position="518"/>
    </location>
</feature>
<keyword evidence="10 26" id="KW-0547">Nucleotide-binding</keyword>
<evidence type="ECO:0000256" key="10">
    <source>
        <dbReference type="ARBA" id="ARBA00022741"/>
    </source>
</evidence>
<evidence type="ECO:0000256" key="16">
    <source>
        <dbReference type="ARBA" id="ARBA00022990"/>
    </source>
</evidence>
<dbReference type="InterPro" id="IPR050198">
    <property type="entry name" value="Non-receptor_tyrosine_kinases"/>
</dbReference>
<dbReference type="Pfam" id="PF07714">
    <property type="entry name" value="PK_Tyr_Ser-Thr"/>
    <property type="match status" value="1"/>
</dbReference>
<dbReference type="GO" id="GO:0030145">
    <property type="term" value="F:manganese ion binding"/>
    <property type="evidence" value="ECO:0007669"/>
    <property type="project" value="UniProtKB-ARBA"/>
</dbReference>
<feature type="compositionally biased region" description="Low complexity" evidence="28">
    <location>
        <begin position="20"/>
        <end position="30"/>
    </location>
</feature>
<dbReference type="InterPro" id="IPR036860">
    <property type="entry name" value="SH2_dom_sf"/>
</dbReference>
<feature type="region of interest" description="Disordered" evidence="28">
    <location>
        <begin position="1"/>
        <end position="36"/>
    </location>
</feature>
<keyword evidence="9" id="KW-0479">Metal-binding</keyword>
<keyword evidence="17 24" id="KW-0727">SH2 domain</keyword>
<keyword evidence="14" id="KW-0832">Ubl conjugation</keyword>
<keyword evidence="13" id="KW-0460">Magnesium</keyword>
<dbReference type="GO" id="GO:0007165">
    <property type="term" value="P:signal transduction"/>
    <property type="evidence" value="ECO:0007669"/>
    <property type="project" value="UniProtKB-ARBA"/>
</dbReference>
<accession>A0A8C6E5N5</accession>
<evidence type="ECO:0000256" key="2">
    <source>
        <dbReference type="ARBA" id="ARBA00001946"/>
    </source>
</evidence>
<dbReference type="FunFam" id="3.30.505.10:FF:000004">
    <property type="entry name" value="Tyrosine-protein kinase"/>
    <property type="match status" value="1"/>
</dbReference>
<dbReference type="GeneTree" id="ENSGT00940000153838"/>
<dbReference type="Gene3D" id="3.30.200.20">
    <property type="entry name" value="Phosphorylase Kinase, domain 1"/>
    <property type="match status" value="1"/>
</dbReference>
<gene>
    <name evidence="32" type="primary">ABL2</name>
</gene>
<evidence type="ECO:0000256" key="27">
    <source>
        <dbReference type="RuleBase" id="RU362096"/>
    </source>
</evidence>
<dbReference type="Ensembl" id="ENSMMST00000028503.1">
    <property type="protein sequence ID" value="ENSMMSP00000025817.1"/>
    <property type="gene ID" value="ENSMMSG00000019239.1"/>
</dbReference>
<keyword evidence="4 25" id="KW-0728">SH3 domain</keyword>
<evidence type="ECO:0000256" key="6">
    <source>
        <dbReference type="ARBA" id="ARBA00022553"/>
    </source>
</evidence>
<dbReference type="Pfam" id="PF00017">
    <property type="entry name" value="SH2"/>
    <property type="match status" value="1"/>
</dbReference>
<dbReference type="SUPFAM" id="SSF56112">
    <property type="entry name" value="Protein kinase-like (PK-like)"/>
    <property type="match status" value="1"/>
</dbReference>
<feature type="domain" description="SH2" evidence="29">
    <location>
        <begin position="152"/>
        <end position="242"/>
    </location>
</feature>
<feature type="region of interest" description="Disordered" evidence="28">
    <location>
        <begin position="679"/>
        <end position="774"/>
    </location>
</feature>
<organism evidence="32 33">
    <name type="scientific">Moschus moschiferus</name>
    <name type="common">Siberian musk deer</name>
    <name type="synonym">Moschus sibiricus</name>
    <dbReference type="NCBI Taxonomy" id="68415"/>
    <lineage>
        <taxon>Eukaryota</taxon>
        <taxon>Metazoa</taxon>
        <taxon>Chordata</taxon>
        <taxon>Craniata</taxon>
        <taxon>Vertebrata</taxon>
        <taxon>Euteleostomi</taxon>
        <taxon>Mammalia</taxon>
        <taxon>Eutheria</taxon>
        <taxon>Laurasiatheria</taxon>
        <taxon>Artiodactyla</taxon>
        <taxon>Ruminantia</taxon>
        <taxon>Pecora</taxon>
        <taxon>Moschidae</taxon>
        <taxon>Moschus</taxon>
    </lineage>
</organism>
<evidence type="ECO:0000256" key="23">
    <source>
        <dbReference type="ARBA" id="ARBA00064245"/>
    </source>
</evidence>
<evidence type="ECO:0000256" key="12">
    <source>
        <dbReference type="ARBA" id="ARBA00022840"/>
    </source>
</evidence>
<dbReference type="PRINTS" id="PR00401">
    <property type="entry name" value="SH2DOMAIN"/>
</dbReference>
<dbReference type="InterPro" id="IPR020635">
    <property type="entry name" value="Tyr_kinase_cat_dom"/>
</dbReference>
<dbReference type="GO" id="GO:2000145">
    <property type="term" value="P:regulation of cell motility"/>
    <property type="evidence" value="ECO:0007669"/>
    <property type="project" value="UniProtKB-ARBA"/>
</dbReference>
<dbReference type="PROSITE" id="PS50011">
    <property type="entry name" value="PROTEIN_KINASE_DOM"/>
    <property type="match status" value="1"/>
</dbReference>
<evidence type="ECO:0000256" key="15">
    <source>
        <dbReference type="ARBA" id="ARBA00022889"/>
    </source>
</evidence>
<dbReference type="GO" id="GO:0005524">
    <property type="term" value="F:ATP binding"/>
    <property type="evidence" value="ECO:0007669"/>
    <property type="project" value="UniProtKB-UniRule"/>
</dbReference>